<dbReference type="InterPro" id="IPR037069">
    <property type="entry name" value="AcylCoA_DH/ox_N_sf"/>
</dbReference>
<comment type="cofactor">
    <cofactor evidence="1">
        <name>FAD</name>
        <dbReference type="ChEBI" id="CHEBI:57692"/>
    </cofactor>
</comment>
<keyword evidence="6" id="KW-0175">Coiled coil</keyword>
<evidence type="ECO:0000313" key="12">
    <source>
        <dbReference type="Proteomes" id="UP000308953"/>
    </source>
</evidence>
<evidence type="ECO:0000259" key="8">
    <source>
        <dbReference type="Pfam" id="PF00441"/>
    </source>
</evidence>
<feature type="domain" description="Acyl-CoA dehydrogenase/oxidase C-terminal" evidence="8">
    <location>
        <begin position="622"/>
        <end position="778"/>
    </location>
</feature>
<evidence type="ECO:0000256" key="1">
    <source>
        <dbReference type="ARBA" id="ARBA00001974"/>
    </source>
</evidence>
<dbReference type="Gene3D" id="1.10.540.10">
    <property type="entry name" value="Acyl-CoA dehydrogenase/oxidase, N-terminal domain"/>
    <property type="match status" value="1"/>
</dbReference>
<keyword evidence="5" id="KW-0560">Oxidoreductase</keyword>
<dbReference type="Pfam" id="PF02770">
    <property type="entry name" value="Acyl-CoA_dh_M"/>
    <property type="match status" value="1"/>
</dbReference>
<evidence type="ECO:0000256" key="6">
    <source>
        <dbReference type="SAM" id="Coils"/>
    </source>
</evidence>
<dbReference type="InterPro" id="IPR006091">
    <property type="entry name" value="Acyl-CoA_Oxase/DH_mid-dom"/>
</dbReference>
<dbReference type="InterPro" id="IPR009100">
    <property type="entry name" value="AcylCoA_DH/oxidase_NM_dom_sf"/>
</dbReference>
<dbReference type="GO" id="GO:0033539">
    <property type="term" value="P:fatty acid beta-oxidation using acyl-CoA dehydrogenase"/>
    <property type="evidence" value="ECO:0007669"/>
    <property type="project" value="TreeGrafter"/>
</dbReference>
<evidence type="ECO:0000256" key="7">
    <source>
        <dbReference type="SAM" id="MobiDB-lite"/>
    </source>
</evidence>
<evidence type="ECO:0000256" key="4">
    <source>
        <dbReference type="ARBA" id="ARBA00022827"/>
    </source>
</evidence>
<dbReference type="PANTHER" id="PTHR48083:SF15">
    <property type="entry name" value="ACYL-COA DEHYDROGENASE APDG"/>
    <property type="match status" value="1"/>
</dbReference>
<gene>
    <name evidence="11" type="ORF">D6D10_03363</name>
</gene>
<comment type="similarity">
    <text evidence="2">Belongs to the acyl-CoA dehydrogenase family.</text>
</comment>
<accession>A0A4S9F275</accession>
<evidence type="ECO:0000256" key="5">
    <source>
        <dbReference type="ARBA" id="ARBA00023002"/>
    </source>
</evidence>
<keyword evidence="4" id="KW-0274">FAD</keyword>
<evidence type="ECO:0008006" key="13">
    <source>
        <dbReference type="Google" id="ProtNLM"/>
    </source>
</evidence>
<dbReference type="AlphaFoldDB" id="A0A4S9F275"/>
<dbReference type="Gene3D" id="1.20.140.10">
    <property type="entry name" value="Butyryl-CoA Dehydrogenase, subunit A, domain 3"/>
    <property type="match status" value="1"/>
</dbReference>
<evidence type="ECO:0000256" key="3">
    <source>
        <dbReference type="ARBA" id="ARBA00022630"/>
    </source>
</evidence>
<feature type="domain" description="Acyl-CoA oxidase/dehydrogenase middle" evidence="9">
    <location>
        <begin position="514"/>
        <end position="610"/>
    </location>
</feature>
<dbReference type="InterPro" id="IPR036250">
    <property type="entry name" value="AcylCo_DH-like_C"/>
</dbReference>
<dbReference type="Proteomes" id="UP000308953">
    <property type="component" value="Unassembled WGS sequence"/>
</dbReference>
<evidence type="ECO:0000313" key="11">
    <source>
        <dbReference type="EMBL" id="THX40557.1"/>
    </source>
</evidence>
<dbReference type="InterPro" id="IPR050741">
    <property type="entry name" value="Acyl-CoA_dehydrogenase"/>
</dbReference>
<evidence type="ECO:0000259" key="9">
    <source>
        <dbReference type="Pfam" id="PF02770"/>
    </source>
</evidence>
<protein>
    <recommendedName>
        <fullName evidence="13">Acyl-CoA dehydrogenase NM domain-like protein</fullName>
    </recommendedName>
</protein>
<feature type="region of interest" description="Disordered" evidence="7">
    <location>
        <begin position="284"/>
        <end position="322"/>
    </location>
</feature>
<evidence type="ECO:0000259" key="10">
    <source>
        <dbReference type="Pfam" id="PF02771"/>
    </source>
</evidence>
<feature type="domain" description="Acyl-CoA dehydrogenase/oxidase N-terminal" evidence="10">
    <location>
        <begin position="383"/>
        <end position="510"/>
    </location>
</feature>
<evidence type="ECO:0000256" key="2">
    <source>
        <dbReference type="ARBA" id="ARBA00009347"/>
    </source>
</evidence>
<dbReference type="Pfam" id="PF00441">
    <property type="entry name" value="Acyl-CoA_dh_1"/>
    <property type="match status" value="1"/>
</dbReference>
<dbReference type="EMBL" id="QZAV01000047">
    <property type="protein sequence ID" value="THX40557.1"/>
    <property type="molecule type" value="Genomic_DNA"/>
</dbReference>
<dbReference type="GO" id="GO:0003995">
    <property type="term" value="F:acyl-CoA dehydrogenase activity"/>
    <property type="evidence" value="ECO:0007669"/>
    <property type="project" value="TreeGrafter"/>
</dbReference>
<feature type="coiled-coil region" evidence="6">
    <location>
        <begin position="232"/>
        <end position="259"/>
    </location>
</feature>
<dbReference type="SUPFAM" id="SSF47203">
    <property type="entry name" value="Acyl-CoA dehydrogenase C-terminal domain-like"/>
    <property type="match status" value="1"/>
</dbReference>
<dbReference type="InterPro" id="IPR013786">
    <property type="entry name" value="AcylCoA_DH/ox_N"/>
</dbReference>
<keyword evidence="3" id="KW-0285">Flavoprotein</keyword>
<dbReference type="GO" id="GO:0005737">
    <property type="term" value="C:cytoplasm"/>
    <property type="evidence" value="ECO:0007669"/>
    <property type="project" value="TreeGrafter"/>
</dbReference>
<dbReference type="Gene3D" id="2.40.110.10">
    <property type="entry name" value="Butyryl-CoA Dehydrogenase, subunit A, domain 2"/>
    <property type="match status" value="1"/>
</dbReference>
<proteinExistence type="inferred from homology"/>
<feature type="coiled-coil region" evidence="6">
    <location>
        <begin position="91"/>
        <end position="125"/>
    </location>
</feature>
<feature type="compositionally biased region" description="Basic and acidic residues" evidence="7">
    <location>
        <begin position="286"/>
        <end position="300"/>
    </location>
</feature>
<dbReference type="GO" id="GO:0050660">
    <property type="term" value="F:flavin adenine dinucleotide binding"/>
    <property type="evidence" value="ECO:0007669"/>
    <property type="project" value="InterPro"/>
</dbReference>
<sequence length="799" mass="88765">MATPSKPPARAPSLTVERDEEILELHQRLAIRGKAVENLWKGNNKLQAELERLREYSTPDSEKTYPMSPYDNFIDYRDLANQHRQKIHQLHQQSRMEREAKDAKIVELEKQVRDLEEYIGKKESDLLYYQGRCTKVWEEATIADAQLGRMSQKVMRLEVEAHASKRVHKSKDDHVELLERELKTARLASTQHTALSRGVPVQDGTTKWVLDSQQDEISVTVSRVPSKLDSVVDYLIESIAETKEKLRELETARNRHGRDPTMQGQNLGDLVKLINAQHQRAVMPPERAREQNYDEAHENRGSSSASATEYLGTPRATPDCPSPSHAISTTLMYTLKPLSTPSSNLASASSTLSTTAIMAPNTPIPFSEPPYLSGLPSPYYSASHLEWQKKCRAFITEHLTQHAMEWETAETVPEHVFHDFSKANMLLPSLPAPLPVERLKSLGIHDILGLPVEEFDYFHNAIYTDEMLRSGLAGPSGSLTTGMAFGVPPIFKFGSKELQDRFLPDLLTGKKRACIAITEPDAGSDVANIQATAVKSKDGKTYTINGTKKWITNGIWSEVSCMAVRTGGPGPGGLSLMVVPLKGHEGVSMRRLKVSGQISAGTTYIELDDVVVPADNLIGEEGMGMKYIMTNFNHERLTIAIGCARQARVALSAAFEYCLKREAFGKSLMDQPVVRHRLAKCGAQLEAQWSWTESFVYAMIKLPKKDADVELGGLTAAAKAQAGVVLMECAQCAVLLFGGNGFTRSGKGEIAEKMWREVPGNRIPGGSEDVLFDLSIRQLVKNYQNKTKMLERPRGSSKL</sequence>
<dbReference type="InterPro" id="IPR009075">
    <property type="entry name" value="AcylCo_DH/oxidase_C"/>
</dbReference>
<dbReference type="SUPFAM" id="SSF56645">
    <property type="entry name" value="Acyl-CoA dehydrogenase NM domain-like"/>
    <property type="match status" value="1"/>
</dbReference>
<organism evidence="11 12">
    <name type="scientific">Aureobasidium pullulans</name>
    <name type="common">Black yeast</name>
    <name type="synonym">Pullularia pullulans</name>
    <dbReference type="NCBI Taxonomy" id="5580"/>
    <lineage>
        <taxon>Eukaryota</taxon>
        <taxon>Fungi</taxon>
        <taxon>Dikarya</taxon>
        <taxon>Ascomycota</taxon>
        <taxon>Pezizomycotina</taxon>
        <taxon>Dothideomycetes</taxon>
        <taxon>Dothideomycetidae</taxon>
        <taxon>Dothideales</taxon>
        <taxon>Saccotheciaceae</taxon>
        <taxon>Aureobasidium</taxon>
    </lineage>
</organism>
<dbReference type="InterPro" id="IPR046373">
    <property type="entry name" value="Acyl-CoA_Oxase/DH_mid-dom_sf"/>
</dbReference>
<reference evidence="11 12" key="1">
    <citation type="submission" date="2018-10" db="EMBL/GenBank/DDBJ databases">
        <title>Fifty Aureobasidium pullulans genomes reveal a recombining polyextremotolerant generalist.</title>
        <authorList>
            <person name="Gostincar C."/>
            <person name="Turk M."/>
            <person name="Zajc J."/>
            <person name="Gunde-Cimerman N."/>
        </authorList>
    </citation>
    <scope>NUCLEOTIDE SEQUENCE [LARGE SCALE GENOMIC DNA]</scope>
    <source>
        <strain evidence="11 12">EXF-9785</strain>
    </source>
</reference>
<comment type="caution">
    <text evidence="11">The sequence shown here is derived from an EMBL/GenBank/DDBJ whole genome shotgun (WGS) entry which is preliminary data.</text>
</comment>
<dbReference type="Pfam" id="PF02771">
    <property type="entry name" value="Acyl-CoA_dh_N"/>
    <property type="match status" value="1"/>
</dbReference>
<name>A0A4S9F275_AURPU</name>
<dbReference type="PANTHER" id="PTHR48083">
    <property type="entry name" value="MEDIUM-CHAIN SPECIFIC ACYL-COA DEHYDROGENASE, MITOCHONDRIAL-RELATED"/>
    <property type="match status" value="1"/>
</dbReference>